<dbReference type="Proteomes" id="UP000183508">
    <property type="component" value="Unassembled WGS sequence"/>
</dbReference>
<sequence>MIALKGGTAAVTWAICGILMLIFIPVLGIPLGISSSLVALYVGIVGLLDGHRGNVLGVILSVIGLILSTIYTGLFRVI</sequence>
<dbReference type="RefSeq" id="WP_139234555.1">
    <property type="nucleotide sequence ID" value="NZ_FPBV01000003.1"/>
</dbReference>
<feature type="transmembrane region" description="Helical" evidence="1">
    <location>
        <begin position="55"/>
        <end position="75"/>
    </location>
</feature>
<gene>
    <name evidence="2" type="ORF">SAMN05421543_103126</name>
</gene>
<proteinExistence type="predicted"/>
<evidence type="ECO:0000256" key="1">
    <source>
        <dbReference type="SAM" id="Phobius"/>
    </source>
</evidence>
<dbReference type="AlphaFoldDB" id="A0A1I7GY35"/>
<dbReference type="EMBL" id="FPBV01000003">
    <property type="protein sequence ID" value="SFU53351.1"/>
    <property type="molecule type" value="Genomic_DNA"/>
</dbReference>
<organism evidence="2 3">
    <name type="scientific">Alicyclobacillus macrosporangiidus</name>
    <dbReference type="NCBI Taxonomy" id="392015"/>
    <lineage>
        <taxon>Bacteria</taxon>
        <taxon>Bacillati</taxon>
        <taxon>Bacillota</taxon>
        <taxon>Bacilli</taxon>
        <taxon>Bacillales</taxon>
        <taxon>Alicyclobacillaceae</taxon>
        <taxon>Alicyclobacillus</taxon>
    </lineage>
</organism>
<keyword evidence="3" id="KW-1185">Reference proteome</keyword>
<keyword evidence="1" id="KW-0472">Membrane</keyword>
<protein>
    <submittedName>
        <fullName evidence="2">Uncharacterized protein</fullName>
    </submittedName>
</protein>
<keyword evidence="1" id="KW-0812">Transmembrane</keyword>
<reference evidence="3" key="1">
    <citation type="submission" date="2016-10" db="EMBL/GenBank/DDBJ databases">
        <authorList>
            <person name="Varghese N."/>
        </authorList>
    </citation>
    <scope>NUCLEOTIDE SEQUENCE [LARGE SCALE GENOMIC DNA]</scope>
    <source>
        <strain evidence="3">DSM 17980</strain>
    </source>
</reference>
<feature type="transmembrane region" description="Helical" evidence="1">
    <location>
        <begin position="12"/>
        <end position="43"/>
    </location>
</feature>
<name>A0A1I7GY35_9BACL</name>
<keyword evidence="1" id="KW-1133">Transmembrane helix</keyword>
<accession>A0A1I7GY35</accession>
<evidence type="ECO:0000313" key="3">
    <source>
        <dbReference type="Proteomes" id="UP000183508"/>
    </source>
</evidence>
<evidence type="ECO:0000313" key="2">
    <source>
        <dbReference type="EMBL" id="SFU53351.1"/>
    </source>
</evidence>